<evidence type="ECO:0000313" key="1">
    <source>
        <dbReference type="EMBL" id="DAD69064.1"/>
    </source>
</evidence>
<evidence type="ECO:0008006" key="2">
    <source>
        <dbReference type="Google" id="ProtNLM"/>
    </source>
</evidence>
<dbReference type="InterPro" id="IPR009660">
    <property type="entry name" value="Phage_A500_Gp15"/>
</dbReference>
<dbReference type="Pfam" id="PF06854">
    <property type="entry name" value="Phage_Gp15"/>
    <property type="match status" value="1"/>
</dbReference>
<protein>
    <recommendedName>
        <fullName evidence="2">Bacteriophage Gp15 protein</fullName>
    </recommendedName>
</protein>
<proteinExistence type="predicted"/>
<organism evidence="1">
    <name type="scientific">Siphoviridae sp. ctFiA6</name>
    <dbReference type="NCBI Taxonomy" id="2823573"/>
    <lineage>
        <taxon>Viruses</taxon>
        <taxon>Duplodnaviria</taxon>
        <taxon>Heunggongvirae</taxon>
        <taxon>Uroviricota</taxon>
        <taxon>Caudoviricetes</taxon>
    </lineage>
</organism>
<reference evidence="1" key="1">
    <citation type="journal article" date="2021" name="Proc. Natl. Acad. Sci. U.S.A.">
        <title>A Catalog of Tens of Thousands of Viruses from Human Metagenomes Reveals Hidden Associations with Chronic Diseases.</title>
        <authorList>
            <person name="Tisza M.J."/>
            <person name="Buck C.B."/>
        </authorList>
    </citation>
    <scope>NUCLEOTIDE SEQUENCE</scope>
    <source>
        <strain evidence="1">CtFiA6</strain>
    </source>
</reference>
<sequence>MHKEFKDMQWDEFKALLAGISPETALGRVVAIRAENDKNVLKNFTLEQHKIRSEWRKKQAQNKTDEDMNNILDSFKDAFMAMARG</sequence>
<dbReference type="EMBL" id="BK014714">
    <property type="protein sequence ID" value="DAD69064.1"/>
    <property type="molecule type" value="Genomic_DNA"/>
</dbReference>
<name>A0A8S5LGK4_9CAUD</name>
<accession>A0A8S5LGK4</accession>